<keyword evidence="5" id="KW-0472">Membrane</keyword>
<keyword evidence="1" id="KW-0134">Cell wall</keyword>
<evidence type="ECO:0000259" key="7">
    <source>
        <dbReference type="Pfam" id="PF00746"/>
    </source>
</evidence>
<evidence type="ECO:0000256" key="1">
    <source>
        <dbReference type="ARBA" id="ARBA00022512"/>
    </source>
</evidence>
<dbReference type="Pfam" id="PF00746">
    <property type="entry name" value="Gram_pos_anchor"/>
    <property type="match status" value="1"/>
</dbReference>
<gene>
    <name evidence="8" type="ORF">DFJ67_3787</name>
</gene>
<comment type="caution">
    <text evidence="8">The sequence shown here is derived from an EMBL/GenBank/DDBJ whole genome shotgun (WGS) entry which is preliminary data.</text>
</comment>
<dbReference type="OrthoDB" id="3297463at2"/>
<feature type="chain" id="PRO_5017833945" evidence="6">
    <location>
        <begin position="35"/>
        <end position="355"/>
    </location>
</feature>
<sequence length="355" mass="36598">MFHIPTALRRPLAVAGAAVVGLAAAVVLGSPASAHHPVVSGTASCVEGKWQVDWTVANSEKDLAGDITGVTFTPTATSDTVKVGAVLPAYTGNDAVLKTTQTLDIATTSATLSVDAHWLRNGKNINATKSATVTVPRGGCKTSKPAVTFTDDCTGDVTVVVSNGAEATKKLRYEILVEGSEKPIASGVVEIGKSSEPIVVPAGEGDNPPKISVVSRGKEIASHTWTEPEGGCVPDIAIEQTCDELSITVTNPPNGLEFDLVFTPNTGAAQTMKVEKGKTSKVTFEASEGLVVTPSVGEEKLEPIAWTQPDGCEDTPTLPKTGANTGAIAGGAGGLLVIGAGLFFIARRRRLRFTA</sequence>
<reference evidence="8 9" key="1">
    <citation type="submission" date="2018-08" db="EMBL/GenBank/DDBJ databases">
        <title>Sequencing the genomes of 1000 actinobacteria strains.</title>
        <authorList>
            <person name="Klenk H.-P."/>
        </authorList>
    </citation>
    <scope>NUCLEOTIDE SEQUENCE [LARGE SCALE GENOMIC DNA]</scope>
    <source>
        <strain evidence="8 9">DSM 44099</strain>
    </source>
</reference>
<keyword evidence="3 6" id="KW-0732">Signal</keyword>
<keyword evidence="9" id="KW-1185">Reference proteome</keyword>
<keyword evidence="2" id="KW-0964">Secreted</keyword>
<organism evidence="8 9">
    <name type="scientific">Asanoa ferruginea</name>
    <dbReference type="NCBI Taxonomy" id="53367"/>
    <lineage>
        <taxon>Bacteria</taxon>
        <taxon>Bacillati</taxon>
        <taxon>Actinomycetota</taxon>
        <taxon>Actinomycetes</taxon>
        <taxon>Micromonosporales</taxon>
        <taxon>Micromonosporaceae</taxon>
        <taxon>Asanoa</taxon>
    </lineage>
</organism>
<dbReference type="InterPro" id="IPR019931">
    <property type="entry name" value="LPXTG_anchor"/>
</dbReference>
<protein>
    <submittedName>
        <fullName evidence="8">LPXTG-motif cell wall-anchored protein</fullName>
    </submittedName>
</protein>
<proteinExistence type="predicted"/>
<evidence type="ECO:0000256" key="2">
    <source>
        <dbReference type="ARBA" id="ARBA00022525"/>
    </source>
</evidence>
<keyword evidence="5" id="KW-0812">Transmembrane</keyword>
<feature type="signal peptide" evidence="6">
    <location>
        <begin position="1"/>
        <end position="34"/>
    </location>
</feature>
<feature type="domain" description="Gram-positive cocci surface proteins LPxTG" evidence="7">
    <location>
        <begin position="316"/>
        <end position="349"/>
    </location>
</feature>
<accession>A0A3D9ZVS4</accession>
<keyword evidence="4" id="KW-0572">Peptidoglycan-anchor</keyword>
<feature type="transmembrane region" description="Helical" evidence="5">
    <location>
        <begin position="326"/>
        <end position="346"/>
    </location>
</feature>
<evidence type="ECO:0000256" key="4">
    <source>
        <dbReference type="ARBA" id="ARBA00023088"/>
    </source>
</evidence>
<evidence type="ECO:0000256" key="5">
    <source>
        <dbReference type="SAM" id="Phobius"/>
    </source>
</evidence>
<evidence type="ECO:0000256" key="3">
    <source>
        <dbReference type="ARBA" id="ARBA00022729"/>
    </source>
</evidence>
<evidence type="ECO:0000313" key="9">
    <source>
        <dbReference type="Proteomes" id="UP000256913"/>
    </source>
</evidence>
<dbReference type="AlphaFoldDB" id="A0A3D9ZVS4"/>
<evidence type="ECO:0000313" key="8">
    <source>
        <dbReference type="EMBL" id="REF97780.1"/>
    </source>
</evidence>
<dbReference type="NCBIfam" id="TIGR01167">
    <property type="entry name" value="LPXTG_anchor"/>
    <property type="match status" value="1"/>
</dbReference>
<dbReference type="RefSeq" id="WP_116069176.1">
    <property type="nucleotide sequence ID" value="NZ_BONB01000060.1"/>
</dbReference>
<dbReference type="EMBL" id="QUMQ01000001">
    <property type="protein sequence ID" value="REF97780.1"/>
    <property type="molecule type" value="Genomic_DNA"/>
</dbReference>
<evidence type="ECO:0000256" key="6">
    <source>
        <dbReference type="SAM" id="SignalP"/>
    </source>
</evidence>
<keyword evidence="5" id="KW-1133">Transmembrane helix</keyword>
<dbReference type="Proteomes" id="UP000256913">
    <property type="component" value="Unassembled WGS sequence"/>
</dbReference>
<name>A0A3D9ZVS4_9ACTN</name>